<evidence type="ECO:0000256" key="2">
    <source>
        <dbReference type="ARBA" id="ARBA00022630"/>
    </source>
</evidence>
<keyword evidence="4" id="KW-0560">Oxidoreductase</keyword>
<evidence type="ECO:0008006" key="7">
    <source>
        <dbReference type="Google" id="ProtNLM"/>
    </source>
</evidence>
<protein>
    <recommendedName>
        <fullName evidence="7">FAD/NAD(P)-binding domain-containing protein</fullName>
    </recommendedName>
</protein>
<keyword evidence="2" id="KW-0285">Flavoprotein</keyword>
<dbReference type="InterPro" id="IPR036188">
    <property type="entry name" value="FAD/NAD-bd_sf"/>
</dbReference>
<evidence type="ECO:0000313" key="6">
    <source>
        <dbReference type="Proteomes" id="UP000070168"/>
    </source>
</evidence>
<dbReference type="OrthoDB" id="66881at2759"/>
<dbReference type="GO" id="GO:0050661">
    <property type="term" value="F:NADP binding"/>
    <property type="evidence" value="ECO:0007669"/>
    <property type="project" value="InterPro"/>
</dbReference>
<dbReference type="RefSeq" id="XP_040647553.1">
    <property type="nucleotide sequence ID" value="XM_040790600.1"/>
</dbReference>
<dbReference type="Gene3D" id="3.50.50.60">
    <property type="entry name" value="FAD/NAD(P)-binding domain"/>
    <property type="match status" value="1"/>
</dbReference>
<dbReference type="PANTHER" id="PTHR23023">
    <property type="entry name" value="DIMETHYLANILINE MONOOXYGENASE"/>
    <property type="match status" value="1"/>
</dbReference>
<evidence type="ECO:0000256" key="3">
    <source>
        <dbReference type="ARBA" id="ARBA00022827"/>
    </source>
</evidence>
<comment type="similarity">
    <text evidence="1">Belongs to the FMO family.</text>
</comment>
<comment type="caution">
    <text evidence="5">The sequence shown here is derived from an EMBL/GenBank/DDBJ whole genome shotgun (WGS) entry which is preliminary data.</text>
</comment>
<accession>A0A135LJ62</accession>
<name>A0A135LJ62_PENPA</name>
<dbReference type="OMA" id="GQFPMGD"/>
<dbReference type="STRING" id="5078.A0A135LJ62"/>
<evidence type="ECO:0000313" key="5">
    <source>
        <dbReference type="EMBL" id="KXG49017.1"/>
    </source>
</evidence>
<sequence>MSKKVAIIGAGPSGLVTAKTLLHHFRGTFSPIIFDCQDKVGGLWSSHSSINGRVTLDPRMRTNLSRFTVAFSDLAWESVIPDVPTFPQAAQIGEYLACYAERYVPDHVLRLGCRVVRTIRKVEGGQPKWNVQWVRESAGKAQQEYGLQDDEVSSEDFDLIVIASGYFAEQYVPDIPGLTQFQGQIIHSSSLHYKREELLSNETKNVGEIVVVGGSMSGVEAASAVALHQSSSTLSNGIPHTQETKVHHIHSRPFWTLPTYLPHESPDGSLSFLPLDLAMYDLGRRPPGPIEYTLGPIPEERAVKMNSNFHTLLGSDYEKYGHMDSPHGASRIQPPWVAIGNDYAEFVRCGAIQTSMGRVTSIHSNPDTKKSSLHYEGPDGVTKTIENVATIIMATGFTPYKSLSLLPDEVLATLEYSKTDPFSPLILDKGGTIHSEIPDIGFVGFYRGPYWGVMEMQARFLGKLWSGGNTFRETDQKQSLRSLRLADLDRGQFPMADYVGLMESFAKDLDISRSALQGDIRSGPAIPARYLYGDTPGQCEVDRTLDALRDALVPSHQVAMEGAASAIFRALHGTWKSVQTGRCEVYGSLTFYPRYPTTLAYNMEYVCVETWRERRDNVWFMRLVEVGFDIATSRIEVWSSGLADELSAGRLTQILELMPLCREAKNGENIPEGYVISAKSVDLASGIEYLYTFHFKGVSILSWECVEVGVSKGKRYSYIRD</sequence>
<keyword evidence="3" id="KW-0274">FAD</keyword>
<dbReference type="Proteomes" id="UP000070168">
    <property type="component" value="Unassembled WGS sequence"/>
</dbReference>
<keyword evidence="6" id="KW-1185">Reference proteome</keyword>
<dbReference type="InterPro" id="IPR050346">
    <property type="entry name" value="FMO-like"/>
</dbReference>
<dbReference type="GeneID" id="63705900"/>
<dbReference type="EMBL" id="LHQR01000065">
    <property type="protein sequence ID" value="KXG49017.1"/>
    <property type="molecule type" value="Genomic_DNA"/>
</dbReference>
<proteinExistence type="inferred from homology"/>
<organism evidence="5 6">
    <name type="scientific">Penicillium patulum</name>
    <name type="common">Penicillium griseofulvum</name>
    <dbReference type="NCBI Taxonomy" id="5078"/>
    <lineage>
        <taxon>Eukaryota</taxon>
        <taxon>Fungi</taxon>
        <taxon>Dikarya</taxon>
        <taxon>Ascomycota</taxon>
        <taxon>Pezizomycotina</taxon>
        <taxon>Eurotiomycetes</taxon>
        <taxon>Eurotiomycetidae</taxon>
        <taxon>Eurotiales</taxon>
        <taxon>Aspergillaceae</taxon>
        <taxon>Penicillium</taxon>
    </lineage>
</organism>
<dbReference type="GO" id="GO:0050660">
    <property type="term" value="F:flavin adenine dinucleotide binding"/>
    <property type="evidence" value="ECO:0007669"/>
    <property type="project" value="InterPro"/>
</dbReference>
<dbReference type="PRINTS" id="PR00419">
    <property type="entry name" value="ADXRDTASE"/>
</dbReference>
<reference evidence="5 6" key="1">
    <citation type="journal article" date="2016" name="BMC Genomics">
        <title>Genome sequencing and secondary metabolism of the postharvest pathogen Penicillium griseofulvum.</title>
        <authorList>
            <person name="Banani H."/>
            <person name="Marcet-Houben M."/>
            <person name="Ballester A.R."/>
            <person name="Abbruscato P."/>
            <person name="Gonzalez-Candelas L."/>
            <person name="Gabaldon T."/>
            <person name="Spadaro D."/>
        </authorList>
    </citation>
    <scope>NUCLEOTIDE SEQUENCE [LARGE SCALE GENOMIC DNA]</scope>
    <source>
        <strain evidence="5 6">PG3</strain>
    </source>
</reference>
<dbReference type="GO" id="GO:0004499">
    <property type="term" value="F:N,N-dimethylaniline monooxygenase activity"/>
    <property type="evidence" value="ECO:0007669"/>
    <property type="project" value="InterPro"/>
</dbReference>
<dbReference type="Pfam" id="PF00743">
    <property type="entry name" value="FMO-like"/>
    <property type="match status" value="1"/>
</dbReference>
<evidence type="ECO:0000256" key="4">
    <source>
        <dbReference type="ARBA" id="ARBA00023002"/>
    </source>
</evidence>
<dbReference type="AlphaFoldDB" id="A0A135LJ62"/>
<evidence type="ECO:0000256" key="1">
    <source>
        <dbReference type="ARBA" id="ARBA00009183"/>
    </source>
</evidence>
<dbReference type="InterPro" id="IPR020946">
    <property type="entry name" value="Flavin_mOase-like"/>
</dbReference>
<dbReference type="SUPFAM" id="SSF51905">
    <property type="entry name" value="FAD/NAD(P)-binding domain"/>
    <property type="match status" value="1"/>
</dbReference>
<gene>
    <name evidence="5" type="ORF">PGRI_028870</name>
</gene>